<dbReference type="GO" id="GO:0008236">
    <property type="term" value="F:serine-type peptidase activity"/>
    <property type="evidence" value="ECO:0007669"/>
    <property type="project" value="InterPro"/>
</dbReference>
<feature type="compositionally biased region" description="Low complexity" evidence="1">
    <location>
        <begin position="55"/>
        <end position="65"/>
    </location>
</feature>
<dbReference type="GO" id="GO:0006508">
    <property type="term" value="P:proteolysis"/>
    <property type="evidence" value="ECO:0007669"/>
    <property type="project" value="InterPro"/>
</dbReference>
<dbReference type="InterPro" id="IPR029058">
    <property type="entry name" value="AB_hydrolase_fold"/>
</dbReference>
<proteinExistence type="predicted"/>
<feature type="compositionally biased region" description="Low complexity" evidence="1">
    <location>
        <begin position="451"/>
        <end position="462"/>
    </location>
</feature>
<gene>
    <name evidence="4" type="ORF">AXK11_08705</name>
</gene>
<sequence>MRCAHSAVWAPPRALTLARWRAAAALPPIAALALGLALAAPPTSAQPPPLPPPLAQAAGAAAPDTAQKKRPLAWADFESWRSISSPTLSPDGRWLAYGFMPARGDGEIVVRQLPDPASPAGKSLRSYRLNAGETPPPAFPQGVSASGRPPPPRSVEHLFTGDSRFLISLIFPSAQTQREARMREPRSIDLLRAQATSPRKLRQPMILVDLEAGHSELVPEVQSVQASLGGGAWIAYLHEPVMAELPPSRTSAPPFSRVPAPSGAAKGTLRPPPENRRLVLRELLTGPLRGRGAAKQVGGKGQQRTFDYVTEYSLSRDARTLLYLVDSPRQNRNGLYAYAPGGAGEPQHLFRTAKTGAARLSKLTWDARQAQAAFLVKYQDGRHEVGLWKLGERAPTMVLAAATPGLPHTMQIGEHSSLEFSADGRKLYVGLVPKPAADGKAPDARSPRGTSNAAAASDPNADPLEQAFPELWSWDDGLIAPRRSVLSEVERTRSYPGVLDLETLRFVPIGSTRFSELRFSEDGLWALAFDEGPYLRLRDYDATYADVYAVDTTSGARRLVAKKLRGLSGDEELPSLYFSPKAGPQQYVAYFDAGHWWAVDLASGDSRNLSAGLPVSFAYEEHDKLEPAPPYGWGGWLADGRSFIVYDRYDLWQLSVAAPLSAEEEQEEWESRPPPPAPRNLTAGFGRKEQIVLRLQDVAPQQGHSETEPEPRAPLWLRGIDPAEPLILRGEDERTRDSGFFRQAILPHSAPAGQADAPPPQRLLWGEKNYRYLDAARRPAPAGSATANAGPGRSHSRDVLLFSASRFDEFPDLWVSDGHFTAPQRVSDGRAQLAPLDWGSPPEIIDYTGPAGAPLKALLYKPPHFDPSQRYPLIVYLYERLSPLRHAFFAPSYSANINIPHYVSNGYLVYLVDIAYEIGAPGPSALDSVHAALDAVSARSFVDPARVGIQGSSWGGYQAAYIVTQSDRFRAAVAGSPVGNMTSAYAGIRWRSGRARLFQYEQSQSRLGAALTAAPERYLANSPVAHAHTLHTPLLLMHNDGDGVVPWNQSTELFLTLRRHEKPVWLVNYPHETHEVVRYANRRDFQKRMWDFFEHHLHGAPAPEWMKPAG</sequence>
<evidence type="ECO:0000313" key="5">
    <source>
        <dbReference type="Proteomes" id="UP000070058"/>
    </source>
</evidence>
<feature type="compositionally biased region" description="Pro residues" evidence="1">
    <location>
        <begin position="44"/>
        <end position="54"/>
    </location>
</feature>
<dbReference type="STRING" id="1548207.AXK11_08705"/>
<dbReference type="Gene3D" id="3.40.50.1820">
    <property type="entry name" value="alpha/beta hydrolase"/>
    <property type="match status" value="1"/>
</dbReference>
<reference evidence="5" key="1">
    <citation type="submission" date="2016-02" db="EMBL/GenBank/DDBJ databases">
        <authorList>
            <person name="Sanders J.G."/>
            <person name="Lin J.Y."/>
            <person name="Wertz J.T."/>
            <person name="Russell J.A."/>
            <person name="Moreau C.S."/>
            <person name="Powell S."/>
        </authorList>
    </citation>
    <scope>NUCLEOTIDE SEQUENCE [LARGE SCALE GENOMIC DNA]</scope>
    <source>
        <strain evidence="5">CAG34</strain>
    </source>
</reference>
<dbReference type="Proteomes" id="UP000070058">
    <property type="component" value="Unassembled WGS sequence"/>
</dbReference>
<protein>
    <recommendedName>
        <fullName evidence="3">Peptidase S9 prolyl oligopeptidase catalytic domain-containing protein</fullName>
    </recommendedName>
</protein>
<evidence type="ECO:0000259" key="3">
    <source>
        <dbReference type="Pfam" id="PF00326"/>
    </source>
</evidence>
<keyword evidence="5" id="KW-1185">Reference proteome</keyword>
<dbReference type="GO" id="GO:0008239">
    <property type="term" value="F:dipeptidyl-peptidase activity"/>
    <property type="evidence" value="ECO:0007669"/>
    <property type="project" value="TreeGrafter"/>
</dbReference>
<dbReference type="Pfam" id="PF00326">
    <property type="entry name" value="Peptidase_S9"/>
    <property type="match status" value="1"/>
</dbReference>
<dbReference type="PANTHER" id="PTHR11731:SF193">
    <property type="entry name" value="DIPEPTIDYL PEPTIDASE 9"/>
    <property type="match status" value="1"/>
</dbReference>
<accession>A0A139SHU3</accession>
<comment type="caution">
    <text evidence="4">The sequence shown here is derived from an EMBL/GenBank/DDBJ whole genome shotgun (WGS) entry which is preliminary data.</text>
</comment>
<dbReference type="InterPro" id="IPR050278">
    <property type="entry name" value="Serine_Prot_S9B/DPPIV"/>
</dbReference>
<organism evidence="4 5">
    <name type="scientific">Cephaloticoccus primus</name>
    <dbReference type="NCBI Taxonomy" id="1548207"/>
    <lineage>
        <taxon>Bacteria</taxon>
        <taxon>Pseudomonadati</taxon>
        <taxon>Verrucomicrobiota</taxon>
        <taxon>Opitutia</taxon>
        <taxon>Opitutales</taxon>
        <taxon>Opitutaceae</taxon>
        <taxon>Cephaloticoccus</taxon>
    </lineage>
</organism>
<feature type="domain" description="Peptidase S9 prolyl oligopeptidase catalytic" evidence="3">
    <location>
        <begin position="927"/>
        <end position="1098"/>
    </location>
</feature>
<feature type="region of interest" description="Disordered" evidence="1">
    <location>
        <begin position="247"/>
        <end position="272"/>
    </location>
</feature>
<keyword evidence="2" id="KW-0732">Signal</keyword>
<dbReference type="SUPFAM" id="SSF82171">
    <property type="entry name" value="DPP6 N-terminal domain-like"/>
    <property type="match status" value="1"/>
</dbReference>
<feature type="chain" id="PRO_5007489400" description="Peptidase S9 prolyl oligopeptidase catalytic domain-containing protein" evidence="2">
    <location>
        <begin position="46"/>
        <end position="1110"/>
    </location>
</feature>
<evidence type="ECO:0000256" key="2">
    <source>
        <dbReference type="SAM" id="SignalP"/>
    </source>
</evidence>
<feature type="signal peptide" evidence="2">
    <location>
        <begin position="1"/>
        <end position="45"/>
    </location>
</feature>
<feature type="region of interest" description="Disordered" evidence="1">
    <location>
        <begin position="116"/>
        <end position="151"/>
    </location>
</feature>
<evidence type="ECO:0000256" key="1">
    <source>
        <dbReference type="SAM" id="MobiDB-lite"/>
    </source>
</evidence>
<dbReference type="PANTHER" id="PTHR11731">
    <property type="entry name" value="PROTEASE FAMILY S9B,C DIPEPTIDYL-PEPTIDASE IV-RELATED"/>
    <property type="match status" value="1"/>
</dbReference>
<name>A0A139SHU3_9BACT</name>
<dbReference type="AlphaFoldDB" id="A0A139SHU3"/>
<dbReference type="SUPFAM" id="SSF53474">
    <property type="entry name" value="alpha/beta-Hydrolases"/>
    <property type="match status" value="1"/>
</dbReference>
<feature type="region of interest" description="Disordered" evidence="1">
    <location>
        <begin position="41"/>
        <end position="67"/>
    </location>
</feature>
<dbReference type="InterPro" id="IPR001375">
    <property type="entry name" value="Peptidase_S9_cat"/>
</dbReference>
<dbReference type="EMBL" id="LSZQ01000068">
    <property type="protein sequence ID" value="KXU34116.1"/>
    <property type="molecule type" value="Genomic_DNA"/>
</dbReference>
<feature type="region of interest" description="Disordered" evidence="1">
    <location>
        <begin position="436"/>
        <end position="462"/>
    </location>
</feature>
<evidence type="ECO:0000313" key="4">
    <source>
        <dbReference type="EMBL" id="KXU34116.1"/>
    </source>
</evidence>